<evidence type="ECO:0000259" key="1">
    <source>
        <dbReference type="Pfam" id="PF12652"/>
    </source>
</evidence>
<organism evidence="2 3">
    <name type="scientific">Brevibacillus fulvus</name>
    <dbReference type="NCBI Taxonomy" id="1125967"/>
    <lineage>
        <taxon>Bacteria</taxon>
        <taxon>Bacillati</taxon>
        <taxon>Bacillota</taxon>
        <taxon>Bacilli</taxon>
        <taxon>Bacillales</taxon>
        <taxon>Paenibacillaceae</taxon>
        <taxon>Brevibacillus</taxon>
    </lineage>
</organism>
<gene>
    <name evidence="2" type="ORF">JOD01_001022</name>
</gene>
<name>A0A938XYV7_9BACL</name>
<dbReference type="InterPro" id="IPR024207">
    <property type="entry name" value="CotJB_dom"/>
</dbReference>
<comment type="caution">
    <text evidence="2">The sequence shown here is derived from an EMBL/GenBank/DDBJ whole genome shotgun (WGS) entry which is preliminary data.</text>
</comment>
<keyword evidence="2" id="KW-0946">Virion</keyword>
<dbReference type="EMBL" id="JAFBEB010000002">
    <property type="protein sequence ID" value="MBM7589424.1"/>
    <property type="molecule type" value="Genomic_DNA"/>
</dbReference>
<accession>A0A938XYV7</accession>
<evidence type="ECO:0000313" key="3">
    <source>
        <dbReference type="Proteomes" id="UP000717624"/>
    </source>
</evidence>
<reference evidence="2" key="1">
    <citation type="submission" date="2021-01" db="EMBL/GenBank/DDBJ databases">
        <title>Genomic Encyclopedia of Type Strains, Phase IV (KMG-IV): sequencing the most valuable type-strain genomes for metagenomic binning, comparative biology and taxonomic classification.</title>
        <authorList>
            <person name="Goeker M."/>
        </authorList>
    </citation>
    <scope>NUCLEOTIDE SEQUENCE</scope>
    <source>
        <strain evidence="2">DSM 25523</strain>
    </source>
</reference>
<keyword evidence="2" id="KW-0167">Capsid protein</keyword>
<feature type="domain" description="Protein CotJB" evidence="1">
    <location>
        <begin position="6"/>
        <end position="80"/>
    </location>
</feature>
<keyword evidence="3" id="KW-1185">Reference proteome</keyword>
<dbReference type="RefSeq" id="WP_204517141.1">
    <property type="nucleotide sequence ID" value="NZ_BAABIN010000015.1"/>
</dbReference>
<dbReference type="InterPro" id="IPR016571">
    <property type="entry name" value="Spore_coat_assembly_CotJB"/>
</dbReference>
<evidence type="ECO:0000313" key="2">
    <source>
        <dbReference type="EMBL" id="MBM7589424.1"/>
    </source>
</evidence>
<dbReference type="Pfam" id="PF12652">
    <property type="entry name" value="CotJB"/>
    <property type="match status" value="1"/>
</dbReference>
<sequence length="83" mass="10139">MENDDTLRRLQEVQFALVELQYYLDMNPEDQRAVHQYNFLSDELQHLKHEYEMQHGPLLQYGHSKSPSCWVWGNTPWPWEIDY</sequence>
<protein>
    <submittedName>
        <fullName evidence="2">Spore coat protein JB</fullName>
    </submittedName>
</protein>
<dbReference type="AlphaFoldDB" id="A0A938XYV7"/>
<dbReference type="PIRSF" id="PIRSF010606">
    <property type="entry name" value="Spore_coat_CotJB"/>
    <property type="match status" value="1"/>
</dbReference>
<proteinExistence type="predicted"/>
<dbReference type="Proteomes" id="UP000717624">
    <property type="component" value="Unassembled WGS sequence"/>
</dbReference>